<dbReference type="PANTHER" id="PTHR21310">
    <property type="entry name" value="AMINOGLYCOSIDE PHOSPHOTRANSFERASE-RELATED-RELATED"/>
    <property type="match status" value="1"/>
</dbReference>
<gene>
    <name evidence="2" type="ORF">DFR76_11925</name>
</gene>
<accession>A0A370HLL2</accession>
<dbReference type="InterPro" id="IPR051678">
    <property type="entry name" value="AGP_Transferase"/>
</dbReference>
<evidence type="ECO:0000313" key="2">
    <source>
        <dbReference type="EMBL" id="RDI59065.1"/>
    </source>
</evidence>
<dbReference type="EMBL" id="QQBC01000019">
    <property type="protein sequence ID" value="RDI59065.1"/>
    <property type="molecule type" value="Genomic_DNA"/>
</dbReference>
<keyword evidence="2" id="KW-0808">Transferase</keyword>
<comment type="caution">
    <text evidence="2">The sequence shown here is derived from an EMBL/GenBank/DDBJ whole genome shotgun (WGS) entry which is preliminary data.</text>
</comment>
<dbReference type="AlphaFoldDB" id="A0A370HLL2"/>
<protein>
    <submittedName>
        <fullName evidence="2">Phosphotransferase family enzyme</fullName>
    </submittedName>
</protein>
<dbReference type="InterPro" id="IPR002575">
    <property type="entry name" value="Aminoglycoside_PTrfase"/>
</dbReference>
<feature type="domain" description="Aminoglycoside phosphotransferase" evidence="1">
    <location>
        <begin position="29"/>
        <end position="237"/>
    </location>
</feature>
<dbReference type="Gene3D" id="3.90.1200.10">
    <property type="match status" value="1"/>
</dbReference>
<dbReference type="RefSeq" id="WP_169813799.1">
    <property type="nucleotide sequence ID" value="NZ_QQBC01000019.1"/>
</dbReference>
<reference evidence="2 3" key="1">
    <citation type="submission" date="2018-07" db="EMBL/GenBank/DDBJ databases">
        <title>Genomic Encyclopedia of Type Strains, Phase IV (KMG-IV): sequencing the most valuable type-strain genomes for metagenomic binning, comparative biology and taxonomic classification.</title>
        <authorList>
            <person name="Goeker M."/>
        </authorList>
    </citation>
    <scope>NUCLEOTIDE SEQUENCE [LARGE SCALE GENOMIC DNA]</scope>
    <source>
        <strain evidence="2 3">DSM 44290</strain>
    </source>
</reference>
<dbReference type="InterPro" id="IPR011009">
    <property type="entry name" value="Kinase-like_dom_sf"/>
</dbReference>
<dbReference type="SUPFAM" id="SSF56112">
    <property type="entry name" value="Protein kinase-like (PK-like)"/>
    <property type="match status" value="1"/>
</dbReference>
<dbReference type="Pfam" id="PF01636">
    <property type="entry name" value="APH"/>
    <property type="match status" value="1"/>
</dbReference>
<organism evidence="2 3">
    <name type="scientific">Nocardia pseudobrasiliensis</name>
    <dbReference type="NCBI Taxonomy" id="45979"/>
    <lineage>
        <taxon>Bacteria</taxon>
        <taxon>Bacillati</taxon>
        <taxon>Actinomycetota</taxon>
        <taxon>Actinomycetes</taxon>
        <taxon>Mycobacteriales</taxon>
        <taxon>Nocardiaceae</taxon>
        <taxon>Nocardia</taxon>
    </lineage>
</organism>
<evidence type="ECO:0000259" key="1">
    <source>
        <dbReference type="Pfam" id="PF01636"/>
    </source>
</evidence>
<dbReference type="Proteomes" id="UP000254869">
    <property type="component" value="Unassembled WGS sequence"/>
</dbReference>
<dbReference type="STRING" id="1210086.GCA_001613105_04939"/>
<evidence type="ECO:0000313" key="3">
    <source>
        <dbReference type="Proteomes" id="UP000254869"/>
    </source>
</evidence>
<dbReference type="GO" id="GO:0016740">
    <property type="term" value="F:transferase activity"/>
    <property type="evidence" value="ECO:0007669"/>
    <property type="project" value="UniProtKB-KW"/>
</dbReference>
<keyword evidence="3" id="KW-1185">Reference proteome</keyword>
<sequence length="300" mass="32874">MDSSDFGWLAEALGQPIIEATATDWGPRNRAELVTFADGTHAIVQRYRRRADVERQVRILEALREPAAAKGIPLPIVRASDLVAQTPWIAFDELPGAPAEVTPTSTQFPALAHDMGELLAAFAGIHCPDLELDDAWARPRYLAARADAWAECLAPALTPAQIATIEDVLDDLPELFEGRPAVLAHGNFVPGNILVEGTKITGLLDPDALRLADPLYDAAWWAWTVSSADPELLAESWPAFLLGAGMDFDDPTQAERVRYLQLIRMLELLADHDLAPDAWRTVHARLARVLTALGHDFNDD</sequence>
<proteinExistence type="predicted"/>
<name>A0A370HLL2_9NOCA</name>